<protein>
    <recommendedName>
        <fullName evidence="4">LysR substrate-binding domain-containing protein</fullName>
    </recommendedName>
</protein>
<reference evidence="3" key="1">
    <citation type="journal article" date="2019" name="Int. J. Syst. Evol. Microbiol.">
        <title>The Global Catalogue of Microorganisms (GCM) 10K type strain sequencing project: providing services to taxonomists for standard genome sequencing and annotation.</title>
        <authorList>
            <consortium name="The Broad Institute Genomics Platform"/>
            <consortium name="The Broad Institute Genome Sequencing Center for Infectious Disease"/>
            <person name="Wu L."/>
            <person name="Ma J."/>
        </authorList>
    </citation>
    <scope>NUCLEOTIDE SEQUENCE [LARGE SCALE GENOMIC DNA]</scope>
    <source>
        <strain evidence="3">CGMCC 4.7241</strain>
    </source>
</reference>
<name>A0ABV7YKS5_9ACTN</name>
<dbReference type="Proteomes" id="UP001595699">
    <property type="component" value="Unassembled WGS sequence"/>
</dbReference>
<feature type="region of interest" description="Disordered" evidence="1">
    <location>
        <begin position="79"/>
        <end position="100"/>
    </location>
</feature>
<evidence type="ECO:0000313" key="2">
    <source>
        <dbReference type="EMBL" id="MFC3764325.1"/>
    </source>
</evidence>
<accession>A0ABV7YKS5</accession>
<evidence type="ECO:0000256" key="1">
    <source>
        <dbReference type="SAM" id="MobiDB-lite"/>
    </source>
</evidence>
<gene>
    <name evidence="2" type="ORF">ACFOUW_26045</name>
</gene>
<evidence type="ECO:0000313" key="3">
    <source>
        <dbReference type="Proteomes" id="UP001595699"/>
    </source>
</evidence>
<dbReference type="EMBL" id="JBHRZH010000023">
    <property type="protein sequence ID" value="MFC3764325.1"/>
    <property type="molecule type" value="Genomic_DNA"/>
</dbReference>
<comment type="caution">
    <text evidence="2">The sequence shown here is derived from an EMBL/GenBank/DDBJ whole genome shotgun (WGS) entry which is preliminary data.</text>
</comment>
<organism evidence="2 3">
    <name type="scientific">Tenggerimyces flavus</name>
    <dbReference type="NCBI Taxonomy" id="1708749"/>
    <lineage>
        <taxon>Bacteria</taxon>
        <taxon>Bacillati</taxon>
        <taxon>Actinomycetota</taxon>
        <taxon>Actinomycetes</taxon>
        <taxon>Propionibacteriales</taxon>
        <taxon>Nocardioidaceae</taxon>
        <taxon>Tenggerimyces</taxon>
    </lineage>
</organism>
<sequence>MPGLEVRVQTDLHAIEDKFEVIAAGQAIAIAPAELRGLRPDLTAVPLEGVEPSHVVLATRAGDRRRLVTAFRKVAQAQFTRPSQVSGRNRSASNRYASPR</sequence>
<proteinExistence type="predicted"/>
<evidence type="ECO:0008006" key="4">
    <source>
        <dbReference type="Google" id="ProtNLM"/>
    </source>
</evidence>
<dbReference type="RefSeq" id="WP_205115288.1">
    <property type="nucleotide sequence ID" value="NZ_JAFBCM010000001.1"/>
</dbReference>
<keyword evidence="3" id="KW-1185">Reference proteome</keyword>